<comment type="caution">
    <text evidence="1">The sequence shown here is derived from an EMBL/GenBank/DDBJ whole genome shotgun (WGS) entry which is preliminary data.</text>
</comment>
<accession>A0A0F9XFA1</accession>
<organism evidence="1">
    <name type="scientific">marine sediment metagenome</name>
    <dbReference type="NCBI Taxonomy" id="412755"/>
    <lineage>
        <taxon>unclassified sequences</taxon>
        <taxon>metagenomes</taxon>
        <taxon>ecological metagenomes</taxon>
    </lineage>
</organism>
<proteinExistence type="predicted"/>
<gene>
    <name evidence="1" type="ORF">LCGC14_0228570</name>
</gene>
<dbReference type="EMBL" id="LAZR01000110">
    <property type="protein sequence ID" value="KKN90488.1"/>
    <property type="molecule type" value="Genomic_DNA"/>
</dbReference>
<protein>
    <submittedName>
        <fullName evidence="1">Uncharacterized protein</fullName>
    </submittedName>
</protein>
<dbReference type="AlphaFoldDB" id="A0A0F9XFA1"/>
<reference evidence="1" key="1">
    <citation type="journal article" date="2015" name="Nature">
        <title>Complex archaea that bridge the gap between prokaryotes and eukaryotes.</title>
        <authorList>
            <person name="Spang A."/>
            <person name="Saw J.H."/>
            <person name="Jorgensen S.L."/>
            <person name="Zaremba-Niedzwiedzka K."/>
            <person name="Martijn J."/>
            <person name="Lind A.E."/>
            <person name="van Eijk R."/>
            <person name="Schleper C."/>
            <person name="Guy L."/>
            <person name="Ettema T.J."/>
        </authorList>
    </citation>
    <scope>NUCLEOTIDE SEQUENCE</scope>
</reference>
<name>A0A0F9XFA1_9ZZZZ</name>
<evidence type="ECO:0000313" key="1">
    <source>
        <dbReference type="EMBL" id="KKN90488.1"/>
    </source>
</evidence>
<sequence length="238" mass="25843">MSYEIPYKVTVDVPGLIDEDGVDLTAEKAAVALEALAAKLRAEPQTLKHVFKADGPGEVEDRWVKRSRYLSNRILKATGDWVSVASHDLDPADTFSSAAAVIMGDVGDDVVWSKPEDIYGTPVLATIKDDLSIVVFQADISEWLAKAGAASVAELVKDDWGFGYGADAIYYALEAQMHPGALRLSNYLATRPQSPNRDMVGFSVDVDDPDEAKTFLKEVNPAVFDQFFAETDNAIGDP</sequence>